<feature type="domain" description="Histidine kinase" evidence="6">
    <location>
        <begin position="208"/>
        <end position="435"/>
    </location>
</feature>
<sequence length="435" mass="48412">MTPMKTYQELVDENKSLRSQLDEAAETLYAIRTGQIDALVVEGNNGHELYTLKTADQTYRIFIETMNEGAVTLNENGLILYSNTMFARMVGQPLSSVLGVPFAGFIDPDSLADYQLLFSQGWNEERKVELNIINLYHQKIPCMLSVKSLDLDEGLSLSIILTDLTVQKETQQLLRINNEKLEATNSALRLSNQALNRSNDNLQEFAYVASHDLQEPLRKIQQFGDILNQQYGELLGRQGQDMLVRMQSAAARMSTLIRDLLNFSRLTTPGQHMSEQNLNELVGGVLALLDLSIQEKQASVEVGDLGCLPGDATQLTQLFQNLLTNALKFTRPDVKPQVRVSRQSIAQSELPPAFQLADPALSYCAIRVQDNGIGFQPSQAEQIFGTFLRLHGRSEYPGTGIGLAIVRKVVENHHGYVHADSQPGQGATFTIYLPE</sequence>
<dbReference type="Proteomes" id="UP000290407">
    <property type="component" value="Unassembled WGS sequence"/>
</dbReference>
<dbReference type="InterPro" id="IPR035965">
    <property type="entry name" value="PAS-like_dom_sf"/>
</dbReference>
<dbReference type="Gene3D" id="1.10.287.130">
    <property type="match status" value="1"/>
</dbReference>
<dbReference type="InterPro" id="IPR036890">
    <property type="entry name" value="HATPase_C_sf"/>
</dbReference>
<dbReference type="InterPro" id="IPR004358">
    <property type="entry name" value="Sig_transdc_His_kin-like_C"/>
</dbReference>
<evidence type="ECO:0000256" key="1">
    <source>
        <dbReference type="ARBA" id="ARBA00000085"/>
    </source>
</evidence>
<comment type="catalytic activity">
    <reaction evidence="1">
        <text>ATP + protein L-histidine = ADP + protein N-phospho-L-histidine.</text>
        <dbReference type="EC" id="2.7.13.3"/>
    </reaction>
</comment>
<feature type="domain" description="PAS" evidence="7">
    <location>
        <begin position="55"/>
        <end position="110"/>
    </location>
</feature>
<dbReference type="Pfam" id="PF00989">
    <property type="entry name" value="PAS"/>
    <property type="match status" value="1"/>
</dbReference>
<dbReference type="InterPro" id="IPR003661">
    <property type="entry name" value="HisK_dim/P_dom"/>
</dbReference>
<evidence type="ECO:0000256" key="2">
    <source>
        <dbReference type="ARBA" id="ARBA00012438"/>
    </source>
</evidence>
<protein>
    <recommendedName>
        <fullName evidence="2">histidine kinase</fullName>
        <ecNumber evidence="2">2.7.13.3</ecNumber>
    </recommendedName>
</protein>
<dbReference type="SUPFAM" id="SSF47384">
    <property type="entry name" value="Homodimeric domain of signal transducing histidine kinase"/>
    <property type="match status" value="1"/>
</dbReference>
<dbReference type="GO" id="GO:0000155">
    <property type="term" value="F:phosphorelay sensor kinase activity"/>
    <property type="evidence" value="ECO:0007669"/>
    <property type="project" value="InterPro"/>
</dbReference>
<dbReference type="PRINTS" id="PR00344">
    <property type="entry name" value="BCTRLSENSOR"/>
</dbReference>
<dbReference type="SUPFAM" id="SSF55874">
    <property type="entry name" value="ATPase domain of HSP90 chaperone/DNA topoisomerase II/histidine kinase"/>
    <property type="match status" value="1"/>
</dbReference>
<dbReference type="Pfam" id="PF00512">
    <property type="entry name" value="HisKA"/>
    <property type="match status" value="1"/>
</dbReference>
<dbReference type="CDD" id="cd00082">
    <property type="entry name" value="HisKA"/>
    <property type="match status" value="1"/>
</dbReference>
<reference evidence="8 9" key="1">
    <citation type="submission" date="2019-01" db="EMBL/GenBank/DDBJ databases">
        <title>Spirosoma flava sp. nov., a propanil-degrading bacterium isolated from herbicide-contaminated soil.</title>
        <authorList>
            <person name="Zhang L."/>
            <person name="Jiang J.-D."/>
        </authorList>
    </citation>
    <scope>NUCLEOTIDE SEQUENCE [LARGE SCALE GENOMIC DNA]</scope>
    <source>
        <strain evidence="8 9">TY50</strain>
    </source>
</reference>
<dbReference type="PROSITE" id="PS50109">
    <property type="entry name" value="HIS_KIN"/>
    <property type="match status" value="1"/>
</dbReference>
<comment type="caution">
    <text evidence="8">The sequence shown here is derived from an EMBL/GenBank/DDBJ whole genome shotgun (WGS) entry which is preliminary data.</text>
</comment>
<dbReference type="InterPro" id="IPR052162">
    <property type="entry name" value="Sensor_kinase/Photoreceptor"/>
</dbReference>
<dbReference type="Gene3D" id="3.30.450.20">
    <property type="entry name" value="PAS domain"/>
    <property type="match status" value="1"/>
</dbReference>
<keyword evidence="9" id="KW-1185">Reference proteome</keyword>
<dbReference type="Pfam" id="PF02518">
    <property type="entry name" value="HATPase_c"/>
    <property type="match status" value="1"/>
</dbReference>
<evidence type="ECO:0000259" key="7">
    <source>
        <dbReference type="PROSITE" id="PS50112"/>
    </source>
</evidence>
<evidence type="ECO:0000313" key="8">
    <source>
        <dbReference type="EMBL" id="RYC67172.1"/>
    </source>
</evidence>
<dbReference type="InterPro" id="IPR003594">
    <property type="entry name" value="HATPase_dom"/>
</dbReference>
<proteinExistence type="predicted"/>
<evidence type="ECO:0000256" key="3">
    <source>
        <dbReference type="ARBA" id="ARBA00022553"/>
    </source>
</evidence>
<evidence type="ECO:0000256" key="4">
    <source>
        <dbReference type="ARBA" id="ARBA00022679"/>
    </source>
</evidence>
<dbReference type="PROSITE" id="PS50112">
    <property type="entry name" value="PAS"/>
    <property type="match status" value="1"/>
</dbReference>
<dbReference type="SMART" id="SM00387">
    <property type="entry name" value="HATPase_c"/>
    <property type="match status" value="1"/>
</dbReference>
<dbReference type="PANTHER" id="PTHR43304:SF1">
    <property type="entry name" value="PAC DOMAIN-CONTAINING PROTEIN"/>
    <property type="match status" value="1"/>
</dbReference>
<evidence type="ECO:0000256" key="5">
    <source>
        <dbReference type="ARBA" id="ARBA00022777"/>
    </source>
</evidence>
<dbReference type="AlphaFoldDB" id="A0A4Q2UFK9"/>
<dbReference type="CDD" id="cd00130">
    <property type="entry name" value="PAS"/>
    <property type="match status" value="1"/>
</dbReference>
<dbReference type="NCBIfam" id="TIGR00229">
    <property type="entry name" value="sensory_box"/>
    <property type="match status" value="1"/>
</dbReference>
<keyword evidence="4" id="KW-0808">Transferase</keyword>
<keyword evidence="5 8" id="KW-0418">Kinase</keyword>
<dbReference type="InterPro" id="IPR036097">
    <property type="entry name" value="HisK_dim/P_sf"/>
</dbReference>
<dbReference type="SMART" id="SM00388">
    <property type="entry name" value="HisKA"/>
    <property type="match status" value="1"/>
</dbReference>
<evidence type="ECO:0000259" key="6">
    <source>
        <dbReference type="PROSITE" id="PS50109"/>
    </source>
</evidence>
<dbReference type="RefSeq" id="WP_129605623.1">
    <property type="nucleotide sequence ID" value="NZ_SBLB01000009.1"/>
</dbReference>
<dbReference type="InterPro" id="IPR000014">
    <property type="entry name" value="PAS"/>
</dbReference>
<dbReference type="PANTHER" id="PTHR43304">
    <property type="entry name" value="PHYTOCHROME-LIKE PROTEIN CPH1"/>
    <property type="match status" value="1"/>
</dbReference>
<evidence type="ECO:0000313" key="9">
    <source>
        <dbReference type="Proteomes" id="UP000290407"/>
    </source>
</evidence>
<dbReference type="Gene3D" id="3.30.565.10">
    <property type="entry name" value="Histidine kinase-like ATPase, C-terminal domain"/>
    <property type="match status" value="1"/>
</dbReference>
<keyword evidence="3" id="KW-0597">Phosphoprotein</keyword>
<dbReference type="SUPFAM" id="SSF55785">
    <property type="entry name" value="PYP-like sensor domain (PAS domain)"/>
    <property type="match status" value="1"/>
</dbReference>
<dbReference type="InterPro" id="IPR013767">
    <property type="entry name" value="PAS_fold"/>
</dbReference>
<organism evidence="8 9">
    <name type="scientific">Spirosoma sordidisoli</name>
    <dbReference type="NCBI Taxonomy" id="2502893"/>
    <lineage>
        <taxon>Bacteria</taxon>
        <taxon>Pseudomonadati</taxon>
        <taxon>Bacteroidota</taxon>
        <taxon>Cytophagia</taxon>
        <taxon>Cytophagales</taxon>
        <taxon>Cytophagaceae</taxon>
        <taxon>Spirosoma</taxon>
    </lineage>
</organism>
<dbReference type="EC" id="2.7.13.3" evidence="2"/>
<name>A0A4Q2UFK9_9BACT</name>
<dbReference type="EMBL" id="SBLB01000009">
    <property type="protein sequence ID" value="RYC67172.1"/>
    <property type="molecule type" value="Genomic_DNA"/>
</dbReference>
<dbReference type="GO" id="GO:0006355">
    <property type="term" value="P:regulation of DNA-templated transcription"/>
    <property type="evidence" value="ECO:0007669"/>
    <property type="project" value="InterPro"/>
</dbReference>
<dbReference type="SMART" id="SM00091">
    <property type="entry name" value="PAS"/>
    <property type="match status" value="1"/>
</dbReference>
<dbReference type="InterPro" id="IPR005467">
    <property type="entry name" value="His_kinase_dom"/>
</dbReference>
<gene>
    <name evidence="8" type="ORF">EQG79_26210</name>
</gene>
<accession>A0A4Q2UFK9</accession>